<evidence type="ECO:0000313" key="1">
    <source>
        <dbReference type="EMBL" id="KLE08799.1"/>
    </source>
</evidence>
<gene>
    <name evidence="1" type="ORF">AF80_08115</name>
</gene>
<protein>
    <submittedName>
        <fullName evidence="1">Uncharacterized protein</fullName>
    </submittedName>
</protein>
<dbReference type="EMBL" id="JAIW01000057">
    <property type="protein sequence ID" value="KLE08799.1"/>
    <property type="molecule type" value="Genomic_DNA"/>
</dbReference>
<organism evidence="1 2">
    <name type="scientific">Aliarcobacter butzleri L355</name>
    <dbReference type="NCBI Taxonomy" id="1447263"/>
    <lineage>
        <taxon>Bacteria</taxon>
        <taxon>Pseudomonadati</taxon>
        <taxon>Campylobacterota</taxon>
        <taxon>Epsilonproteobacteria</taxon>
        <taxon>Campylobacterales</taxon>
        <taxon>Arcobacteraceae</taxon>
        <taxon>Aliarcobacter</taxon>
    </lineage>
</organism>
<dbReference type="AlphaFoldDB" id="A0A0G9KQG5"/>
<proteinExistence type="predicted"/>
<reference evidence="1 2" key="1">
    <citation type="submission" date="2014-01" db="EMBL/GenBank/DDBJ databases">
        <title>Development of a Comparative Genomic Fingerprinting Assay for High Resolution Genotyping of Arcobacter butzleri.</title>
        <authorList>
            <person name="Webb A.L."/>
            <person name="Inglis G.D."/>
            <person name="Kruczkiewicz P."/>
            <person name="Selinger L.B."/>
            <person name="Taboada E.N."/>
        </authorList>
    </citation>
    <scope>NUCLEOTIDE SEQUENCE [LARGE SCALE GENOMIC DNA]</scope>
    <source>
        <strain evidence="1 2">L355</strain>
    </source>
</reference>
<comment type="caution">
    <text evidence="1">The sequence shown here is derived from an EMBL/GenBank/DDBJ whole genome shotgun (WGS) entry which is preliminary data.</text>
</comment>
<dbReference type="RefSeq" id="WP_046998523.1">
    <property type="nucleotide sequence ID" value="NZ_JAIW01000057.1"/>
</dbReference>
<dbReference type="Proteomes" id="UP000035154">
    <property type="component" value="Unassembled WGS sequence"/>
</dbReference>
<accession>A0A0G9KQG5</accession>
<dbReference type="PATRIC" id="fig|1447263.3.peg.1584"/>
<sequence length="200" mass="22164">MKLIAGILINCSLLFAGNLTVKDSSVTISINGDKYILNEEDEKSFVDGSTICYEEGNGRIIIDNTIQLINKNNCIQTKIKDTSIFKKLVSNLENSLLVSFSNSKEKVLDGVSSKDINFDNKVETILLNSEQNYIVITSESSGPLPIILNIKDKEGKIIKSLTNETDTYTNFIVSAKDLEKTYNIEITNGFGIVIKTIKIN</sequence>
<evidence type="ECO:0000313" key="2">
    <source>
        <dbReference type="Proteomes" id="UP000035154"/>
    </source>
</evidence>
<name>A0A0G9KQG5_9BACT</name>